<dbReference type="STRING" id="149040.A0A132B3U2"/>
<evidence type="ECO:0000256" key="4">
    <source>
        <dbReference type="ARBA" id="ARBA00023242"/>
    </source>
</evidence>
<dbReference type="GO" id="GO:0000127">
    <property type="term" value="C:transcription factor TFIIIC complex"/>
    <property type="evidence" value="ECO:0007669"/>
    <property type="project" value="InterPro"/>
</dbReference>
<proteinExistence type="predicted"/>
<dbReference type="Proteomes" id="UP000070700">
    <property type="component" value="Unassembled WGS sequence"/>
</dbReference>
<evidence type="ECO:0000256" key="3">
    <source>
        <dbReference type="ARBA" id="ARBA00023163"/>
    </source>
</evidence>
<dbReference type="InterPro" id="IPR019136">
    <property type="entry name" value="TF_IIIC_su-5_HTH"/>
</dbReference>
<feature type="compositionally biased region" description="Acidic residues" evidence="5">
    <location>
        <begin position="637"/>
        <end position="662"/>
    </location>
</feature>
<evidence type="ECO:0000256" key="5">
    <source>
        <dbReference type="SAM" id="MobiDB-lite"/>
    </source>
</evidence>
<evidence type="ECO:0000313" key="9">
    <source>
        <dbReference type="Proteomes" id="UP000070700"/>
    </source>
</evidence>
<dbReference type="GO" id="GO:0005634">
    <property type="term" value="C:nucleus"/>
    <property type="evidence" value="ECO:0007669"/>
    <property type="project" value="UniProtKB-SubCell"/>
</dbReference>
<dbReference type="InterPro" id="IPR041499">
    <property type="entry name" value="Tfc1/Sfc1_N"/>
</dbReference>
<name>A0A132B3U2_MOLSC</name>
<dbReference type="Pfam" id="PF09734">
    <property type="entry name" value="Tau95"/>
    <property type="match status" value="1"/>
</dbReference>
<dbReference type="InParanoid" id="A0A132B3U2"/>
<dbReference type="InterPro" id="IPR040454">
    <property type="entry name" value="TF_IIIC_Tfc1/Sfc1"/>
</dbReference>
<dbReference type="EMBL" id="KQ947444">
    <property type="protein sequence ID" value="KUJ06699.1"/>
    <property type="molecule type" value="Genomic_DNA"/>
</dbReference>
<dbReference type="FunCoup" id="A0A132B3U2">
    <property type="interactions" value="38"/>
</dbReference>
<dbReference type="Gene3D" id="3.30.200.160">
    <property type="entry name" value="TFIIIC, subcomplex tauA, subunit Sfc1, barrel domain"/>
    <property type="match status" value="1"/>
</dbReference>
<dbReference type="KEGG" id="psco:LY89DRAFT_632534"/>
<keyword evidence="3" id="KW-0804">Transcription</keyword>
<feature type="domain" description="Transcription factor IIIC subunit 5 HTH" evidence="6">
    <location>
        <begin position="208"/>
        <end position="356"/>
    </location>
</feature>
<organism evidence="8 9">
    <name type="scientific">Mollisia scopiformis</name>
    <name type="common">Conifer needle endophyte fungus</name>
    <name type="synonym">Phialocephala scopiformis</name>
    <dbReference type="NCBI Taxonomy" id="149040"/>
    <lineage>
        <taxon>Eukaryota</taxon>
        <taxon>Fungi</taxon>
        <taxon>Dikarya</taxon>
        <taxon>Ascomycota</taxon>
        <taxon>Pezizomycotina</taxon>
        <taxon>Leotiomycetes</taxon>
        <taxon>Helotiales</taxon>
        <taxon>Mollisiaceae</taxon>
        <taxon>Mollisia</taxon>
    </lineage>
</organism>
<keyword evidence="2" id="KW-0238">DNA-binding</keyword>
<dbReference type="GO" id="GO:0006384">
    <property type="term" value="P:transcription initiation at RNA polymerase III promoter"/>
    <property type="evidence" value="ECO:0007669"/>
    <property type="project" value="InterPro"/>
</dbReference>
<dbReference type="GeneID" id="28821035"/>
<dbReference type="PANTHER" id="PTHR13230">
    <property type="entry name" value="GENERAL TRANSCRIPTION FACTOR IIIC, POLYPEPTIDE 5"/>
    <property type="match status" value="1"/>
</dbReference>
<evidence type="ECO:0000259" key="7">
    <source>
        <dbReference type="Pfam" id="PF17682"/>
    </source>
</evidence>
<evidence type="ECO:0000259" key="6">
    <source>
        <dbReference type="Pfam" id="PF09734"/>
    </source>
</evidence>
<gene>
    <name evidence="8" type="ORF">LY89DRAFT_632534</name>
</gene>
<feature type="region of interest" description="Disordered" evidence="5">
    <location>
        <begin position="624"/>
        <end position="662"/>
    </location>
</feature>
<dbReference type="AlphaFoldDB" id="A0A132B3U2"/>
<sequence>MDEVVSNSAPTLRVPAKQIIAVEHPMIVQNLDNGIKTFGRNHPFERIVDSRDAQDIIPLYLRHDDPMCTPILSQNSPTNNVLLKITVPKRIGRKRKRGSQDPHHDGWIPLEDDVPTSATSEIVHSYSGKDKPASLLRKLQDTQGKYTVEVAGEVTQSHRYRGLSDFHHSTSQTEFMPKFRNIAFAENVDTLREFKFNPSRGVKENEEFFPPPILSSHQIPFNWGFHQNSNISAQVDQATGQVRLVNKQGGRKVQLQYLSSDATSIPMHAHAPPPDEPELLKLIGELRQAIDERPLWTRRALVNRVGTSKELWTFRDALQYIGYQFRGGPFRDALIKFGVDPRTDPKYRQYQSFFFKLFEQEEKIEGMQWKDVRTSYTVNKKGATKEYRESHIFDGKTVILDGKIWQVCDVTDPVLARLMRDAPYREKCETSSDGWFYEGTVAKIRAIMKTKLMAVCCKKELIDEEFDDALRVPDILPGKKSKSILVPLPKVGLTEEELAEMRKQGSTKAVQTSGVHKKAVRGKARIARIRKRVTKAPGNDIIHGNIQIASQPERAILPKPSTAPVGPSGPVTQPAIEPAAWNIPAPVIDPNLENLPASDRPLASIEGEAVGGQSRMPAAGTLTVHEEEEGPNGSDNVETDIEQDEIPDGVESEIDSDETDEVDYTALYYNQGTSGQ</sequence>
<comment type="subcellular location">
    <subcellularLocation>
        <location evidence="1">Nucleus</location>
    </subcellularLocation>
</comment>
<dbReference type="GO" id="GO:0001002">
    <property type="term" value="F:RNA polymerase III type 1 promoter sequence-specific DNA binding"/>
    <property type="evidence" value="ECO:0007669"/>
    <property type="project" value="TreeGrafter"/>
</dbReference>
<evidence type="ECO:0000313" key="8">
    <source>
        <dbReference type="EMBL" id="KUJ06699.1"/>
    </source>
</evidence>
<dbReference type="GO" id="GO:0001003">
    <property type="term" value="F:RNA polymerase III type 2 promoter sequence-specific DNA binding"/>
    <property type="evidence" value="ECO:0007669"/>
    <property type="project" value="TreeGrafter"/>
</dbReference>
<dbReference type="RefSeq" id="XP_018061054.1">
    <property type="nucleotide sequence ID" value="XM_018211309.1"/>
</dbReference>
<reference evidence="8 9" key="1">
    <citation type="submission" date="2015-10" db="EMBL/GenBank/DDBJ databases">
        <title>Full genome of DAOMC 229536 Phialocephala scopiformis, a fungal endophyte of spruce producing the potent anti-insectan compound rugulosin.</title>
        <authorList>
            <consortium name="DOE Joint Genome Institute"/>
            <person name="Walker A.K."/>
            <person name="Frasz S.L."/>
            <person name="Seifert K.A."/>
            <person name="Miller J.D."/>
            <person name="Mondo S.J."/>
            <person name="Labutti K."/>
            <person name="Lipzen A."/>
            <person name="Dockter R."/>
            <person name="Kennedy M."/>
            <person name="Grigoriev I.V."/>
            <person name="Spatafora J.W."/>
        </authorList>
    </citation>
    <scope>NUCLEOTIDE SEQUENCE [LARGE SCALE GENOMIC DNA]</scope>
    <source>
        <strain evidence="8 9">CBS 120377</strain>
    </source>
</reference>
<dbReference type="OrthoDB" id="5598268at2759"/>
<evidence type="ECO:0000256" key="2">
    <source>
        <dbReference type="ARBA" id="ARBA00023125"/>
    </source>
</evidence>
<keyword evidence="4" id="KW-0539">Nucleus</keyword>
<dbReference type="Pfam" id="PF17682">
    <property type="entry name" value="Tau95_N"/>
    <property type="match status" value="1"/>
</dbReference>
<dbReference type="PANTHER" id="PTHR13230:SF5">
    <property type="entry name" value="GENERAL TRANSCRIPTION FACTOR 3C POLYPEPTIDE 5"/>
    <property type="match status" value="1"/>
</dbReference>
<protein>
    <submittedName>
        <fullName evidence="8">Uncharacterized protein</fullName>
    </submittedName>
</protein>
<keyword evidence="9" id="KW-1185">Reference proteome</keyword>
<evidence type="ECO:0000256" key="1">
    <source>
        <dbReference type="ARBA" id="ARBA00004123"/>
    </source>
</evidence>
<feature type="region of interest" description="Disordered" evidence="5">
    <location>
        <begin position="92"/>
        <end position="112"/>
    </location>
</feature>
<feature type="domain" description="Transcription factor IIIC subunit Tfc1/Sfc1 triple barrel" evidence="7">
    <location>
        <begin position="20"/>
        <end position="168"/>
    </location>
</feature>
<accession>A0A132B3U2</accession>
<dbReference type="InterPro" id="IPR042536">
    <property type="entry name" value="TFIIIC_tauA_Sfc1"/>
</dbReference>